<dbReference type="EMBL" id="CAXKWB010028980">
    <property type="protein sequence ID" value="CAL4134864.1"/>
    <property type="molecule type" value="Genomic_DNA"/>
</dbReference>
<sequence length="235" mass="26395">IEREGKKKQKAAAAQRGWLSSWWYGSQTDEDSQKEEASVLKQIQKSMSEEEKRQLHASIGYSEDQIDAKEEYPKHYKDIELKFLLKLLILNIKDEKYGGNSVTKASLLNVNSHLQNIPAIDSFRVTSKFQSFMVEGFSPVNGSGGFVDALEELSNTGVEVALDAVSDSLPPSLVQSLDIEDDKPLVDMVFETNPEHVDADQHLWLNARPLKIIYDLTTVNQLLSVFSPPKNVSLQ</sequence>
<feature type="non-terminal residue" evidence="4">
    <location>
        <position position="1"/>
    </location>
</feature>
<accession>A0AAV2RNJ8</accession>
<dbReference type="Pfam" id="PF12624">
    <property type="entry name" value="VPS13_N"/>
    <property type="match status" value="1"/>
</dbReference>
<evidence type="ECO:0000256" key="2">
    <source>
        <dbReference type="ARBA" id="ARBA00022448"/>
    </source>
</evidence>
<organism evidence="4 5">
    <name type="scientific">Meganyctiphanes norvegica</name>
    <name type="common">Northern krill</name>
    <name type="synonym">Thysanopoda norvegica</name>
    <dbReference type="NCBI Taxonomy" id="48144"/>
    <lineage>
        <taxon>Eukaryota</taxon>
        <taxon>Metazoa</taxon>
        <taxon>Ecdysozoa</taxon>
        <taxon>Arthropoda</taxon>
        <taxon>Crustacea</taxon>
        <taxon>Multicrustacea</taxon>
        <taxon>Malacostraca</taxon>
        <taxon>Eumalacostraca</taxon>
        <taxon>Eucarida</taxon>
        <taxon>Euphausiacea</taxon>
        <taxon>Euphausiidae</taxon>
        <taxon>Meganyctiphanes</taxon>
    </lineage>
</organism>
<dbReference type="GO" id="GO:0006623">
    <property type="term" value="P:protein targeting to vacuole"/>
    <property type="evidence" value="ECO:0007669"/>
    <property type="project" value="TreeGrafter"/>
</dbReference>
<dbReference type="InterPro" id="IPR026854">
    <property type="entry name" value="VPS13_N"/>
</dbReference>
<feature type="non-terminal residue" evidence="4">
    <location>
        <position position="235"/>
    </location>
</feature>
<proteinExistence type="inferred from homology"/>
<dbReference type="AlphaFoldDB" id="A0AAV2RNJ8"/>
<feature type="domain" description="Chorein N-terminal" evidence="3">
    <location>
        <begin position="3"/>
        <end position="234"/>
    </location>
</feature>
<comment type="similarity">
    <text evidence="1">Belongs to the VPS13 family.</text>
</comment>
<name>A0AAV2RNJ8_MEGNR</name>
<evidence type="ECO:0000313" key="5">
    <source>
        <dbReference type="Proteomes" id="UP001497623"/>
    </source>
</evidence>
<comment type="caution">
    <text evidence="4">The sequence shown here is derived from an EMBL/GenBank/DDBJ whole genome shotgun (WGS) entry which is preliminary data.</text>
</comment>
<reference evidence="4 5" key="1">
    <citation type="submission" date="2024-05" db="EMBL/GenBank/DDBJ databases">
        <authorList>
            <person name="Wallberg A."/>
        </authorList>
    </citation>
    <scope>NUCLEOTIDE SEQUENCE [LARGE SCALE GENOMIC DNA]</scope>
</reference>
<keyword evidence="2" id="KW-0813">Transport</keyword>
<dbReference type="PANTHER" id="PTHR16166">
    <property type="entry name" value="VACUOLAR PROTEIN SORTING-ASSOCIATED PROTEIN VPS13"/>
    <property type="match status" value="1"/>
</dbReference>
<dbReference type="InterPro" id="IPR026847">
    <property type="entry name" value="VPS13"/>
</dbReference>
<evidence type="ECO:0000256" key="1">
    <source>
        <dbReference type="ARBA" id="ARBA00006545"/>
    </source>
</evidence>
<evidence type="ECO:0000259" key="3">
    <source>
        <dbReference type="Pfam" id="PF12624"/>
    </source>
</evidence>
<dbReference type="PANTHER" id="PTHR16166:SF93">
    <property type="entry name" value="INTERMEMBRANE LIPID TRANSFER PROTEIN VPS13"/>
    <property type="match status" value="1"/>
</dbReference>
<evidence type="ECO:0000313" key="4">
    <source>
        <dbReference type="EMBL" id="CAL4134864.1"/>
    </source>
</evidence>
<dbReference type="Proteomes" id="UP001497623">
    <property type="component" value="Unassembled WGS sequence"/>
</dbReference>
<protein>
    <recommendedName>
        <fullName evidence="3">Chorein N-terminal domain-containing protein</fullName>
    </recommendedName>
</protein>
<gene>
    <name evidence="4" type="ORF">MNOR_LOCUS27489</name>
</gene>
<dbReference type="GO" id="GO:0045053">
    <property type="term" value="P:protein retention in Golgi apparatus"/>
    <property type="evidence" value="ECO:0007669"/>
    <property type="project" value="TreeGrafter"/>
</dbReference>
<keyword evidence="5" id="KW-1185">Reference proteome</keyword>